<gene>
    <name evidence="3" type="ORF">ACFO3Q_03605</name>
</gene>
<evidence type="ECO:0000313" key="4">
    <source>
        <dbReference type="Proteomes" id="UP001595892"/>
    </source>
</evidence>
<dbReference type="EMBL" id="JBHSGG010000007">
    <property type="protein sequence ID" value="MFC4727253.1"/>
    <property type="molecule type" value="Genomic_DNA"/>
</dbReference>
<keyword evidence="2" id="KW-1133">Transmembrane helix</keyword>
<keyword evidence="2" id="KW-0812">Transmembrane</keyword>
<dbReference type="RefSeq" id="WP_377003275.1">
    <property type="nucleotide sequence ID" value="NZ_JBHSGG010000007.1"/>
</dbReference>
<feature type="region of interest" description="Disordered" evidence="1">
    <location>
        <begin position="1"/>
        <end position="22"/>
    </location>
</feature>
<feature type="compositionally biased region" description="Basic and acidic residues" evidence="1">
    <location>
        <begin position="1"/>
        <end position="19"/>
    </location>
</feature>
<evidence type="ECO:0000256" key="1">
    <source>
        <dbReference type="SAM" id="MobiDB-lite"/>
    </source>
</evidence>
<name>A0ABV9NJN5_9GAMM</name>
<keyword evidence="4" id="KW-1185">Reference proteome</keyword>
<keyword evidence="2" id="KW-0472">Membrane</keyword>
<protein>
    <submittedName>
        <fullName evidence="3">Uncharacterized protein</fullName>
    </submittedName>
</protein>
<proteinExistence type="predicted"/>
<dbReference type="Proteomes" id="UP001595892">
    <property type="component" value="Unassembled WGS sequence"/>
</dbReference>
<comment type="caution">
    <text evidence="3">The sequence shown here is derived from an EMBL/GenBank/DDBJ whole genome shotgun (WGS) entry which is preliminary data.</text>
</comment>
<accession>A0ABV9NJN5</accession>
<reference evidence="4" key="1">
    <citation type="journal article" date="2019" name="Int. J. Syst. Evol. Microbiol.">
        <title>The Global Catalogue of Microorganisms (GCM) 10K type strain sequencing project: providing services to taxonomists for standard genome sequencing and annotation.</title>
        <authorList>
            <consortium name="The Broad Institute Genomics Platform"/>
            <consortium name="The Broad Institute Genome Sequencing Center for Infectious Disease"/>
            <person name="Wu L."/>
            <person name="Ma J."/>
        </authorList>
    </citation>
    <scope>NUCLEOTIDE SEQUENCE [LARGE SCALE GENOMIC DNA]</scope>
    <source>
        <strain evidence="4">CGMCC 1.13574</strain>
    </source>
</reference>
<feature type="transmembrane region" description="Helical" evidence="2">
    <location>
        <begin position="43"/>
        <end position="64"/>
    </location>
</feature>
<organism evidence="3 4">
    <name type="scientific">Coralloluteibacterium thermophilum</name>
    <dbReference type="NCBI Taxonomy" id="2707049"/>
    <lineage>
        <taxon>Bacteria</taxon>
        <taxon>Pseudomonadati</taxon>
        <taxon>Pseudomonadota</taxon>
        <taxon>Gammaproteobacteria</taxon>
        <taxon>Lysobacterales</taxon>
        <taxon>Lysobacteraceae</taxon>
        <taxon>Coralloluteibacterium</taxon>
    </lineage>
</organism>
<evidence type="ECO:0000256" key="2">
    <source>
        <dbReference type="SAM" id="Phobius"/>
    </source>
</evidence>
<sequence>MKDTTMARGREARHGDGQHRASVRLRIGPVRLRSEAAISTRGLLATGALVSGILLSTAVLVMVATRKLPDGALPHGLRRT</sequence>
<evidence type="ECO:0000313" key="3">
    <source>
        <dbReference type="EMBL" id="MFC4727253.1"/>
    </source>
</evidence>